<feature type="short sequence motif" description="'KMSKS' region" evidence="13">
    <location>
        <begin position="274"/>
        <end position="278"/>
    </location>
</feature>
<dbReference type="PANTHER" id="PTHR10890">
    <property type="entry name" value="CYSTEINYL-TRNA SYNTHETASE"/>
    <property type="match status" value="1"/>
</dbReference>
<dbReference type="InterPro" id="IPR009080">
    <property type="entry name" value="tRNAsynth_Ia_anticodon-bd"/>
</dbReference>
<evidence type="ECO:0000256" key="7">
    <source>
        <dbReference type="ARBA" id="ARBA00022741"/>
    </source>
</evidence>
<dbReference type="RefSeq" id="WP_045448152.1">
    <property type="nucleotide sequence ID" value="NZ_BBIO01000014.1"/>
</dbReference>
<proteinExistence type="inferred from homology"/>
<dbReference type="EMBL" id="BBIO01000014">
    <property type="protein sequence ID" value="GAK46026.1"/>
    <property type="molecule type" value="Genomic_DNA"/>
</dbReference>
<evidence type="ECO:0000256" key="2">
    <source>
        <dbReference type="ARBA" id="ARBA00005594"/>
    </source>
</evidence>
<comment type="cofactor">
    <cofactor evidence="13">
        <name>Zn(2+)</name>
        <dbReference type="ChEBI" id="CHEBI:29105"/>
    </cofactor>
    <text evidence="13">Binds 1 zinc ion per subunit.</text>
</comment>
<evidence type="ECO:0000256" key="8">
    <source>
        <dbReference type="ARBA" id="ARBA00022833"/>
    </source>
</evidence>
<evidence type="ECO:0000256" key="9">
    <source>
        <dbReference type="ARBA" id="ARBA00022840"/>
    </source>
</evidence>
<keyword evidence="6 13" id="KW-0479">Metal-binding</keyword>
<dbReference type="SUPFAM" id="SSF52374">
    <property type="entry name" value="Nucleotidylyl transferase"/>
    <property type="match status" value="1"/>
</dbReference>
<dbReference type="CDD" id="cd00672">
    <property type="entry name" value="CysRS_core"/>
    <property type="match status" value="1"/>
</dbReference>
<dbReference type="EC" id="6.1.1.16" evidence="13"/>
<evidence type="ECO:0000256" key="1">
    <source>
        <dbReference type="ARBA" id="ARBA00004496"/>
    </source>
</evidence>
<keyword evidence="7 13" id="KW-0547">Nucleotide-binding</keyword>
<dbReference type="STRING" id="1333998.M2A_2525"/>
<dbReference type="SMART" id="SM00840">
    <property type="entry name" value="DALR_2"/>
    <property type="match status" value="1"/>
</dbReference>
<name>A0A081BDA8_9HYPH</name>
<dbReference type="CDD" id="cd07963">
    <property type="entry name" value="Anticodon_Ia_Cys"/>
    <property type="match status" value="1"/>
</dbReference>
<dbReference type="eggNOG" id="COG0215">
    <property type="taxonomic scope" value="Bacteria"/>
</dbReference>
<dbReference type="InterPro" id="IPR014729">
    <property type="entry name" value="Rossmann-like_a/b/a_fold"/>
</dbReference>
<evidence type="ECO:0000256" key="13">
    <source>
        <dbReference type="HAMAP-Rule" id="MF_00041"/>
    </source>
</evidence>
<dbReference type="HAMAP" id="MF_00041">
    <property type="entry name" value="Cys_tRNA_synth"/>
    <property type="match status" value="1"/>
</dbReference>
<comment type="subcellular location">
    <subcellularLocation>
        <location evidence="1 13">Cytoplasm</location>
    </subcellularLocation>
</comment>
<dbReference type="GO" id="GO:0005524">
    <property type="term" value="F:ATP binding"/>
    <property type="evidence" value="ECO:0007669"/>
    <property type="project" value="UniProtKB-UniRule"/>
</dbReference>
<feature type="binding site" evidence="13">
    <location>
        <position position="277"/>
    </location>
    <ligand>
        <name>ATP</name>
        <dbReference type="ChEBI" id="CHEBI:30616"/>
    </ligand>
</feature>
<evidence type="ECO:0000256" key="11">
    <source>
        <dbReference type="ARBA" id="ARBA00023146"/>
    </source>
</evidence>
<evidence type="ECO:0000256" key="10">
    <source>
        <dbReference type="ARBA" id="ARBA00022917"/>
    </source>
</evidence>
<keyword evidence="16" id="KW-1185">Reference proteome</keyword>
<evidence type="ECO:0000256" key="6">
    <source>
        <dbReference type="ARBA" id="ARBA00022723"/>
    </source>
</evidence>
<feature type="binding site" evidence="13">
    <location>
        <position position="34"/>
    </location>
    <ligand>
        <name>Zn(2+)</name>
        <dbReference type="ChEBI" id="CHEBI:29105"/>
    </ligand>
</feature>
<evidence type="ECO:0000313" key="15">
    <source>
        <dbReference type="EMBL" id="GAK46026.1"/>
    </source>
</evidence>
<gene>
    <name evidence="13" type="primary">cysS</name>
    <name evidence="15" type="ORF">M2A_2525</name>
</gene>
<keyword evidence="10 13" id="KW-0648">Protein biosynthesis</keyword>
<dbReference type="NCBIfam" id="TIGR00435">
    <property type="entry name" value="cysS"/>
    <property type="match status" value="1"/>
</dbReference>
<accession>A0A081BDA8</accession>
<dbReference type="InterPro" id="IPR015273">
    <property type="entry name" value="Cys-tRNA-synt_Ia_DALR"/>
</dbReference>
<evidence type="ECO:0000256" key="5">
    <source>
        <dbReference type="ARBA" id="ARBA00022598"/>
    </source>
</evidence>
<dbReference type="Pfam" id="PF01406">
    <property type="entry name" value="tRNA-synt_1e"/>
    <property type="match status" value="1"/>
</dbReference>
<dbReference type="Gene3D" id="3.40.50.620">
    <property type="entry name" value="HUPs"/>
    <property type="match status" value="1"/>
</dbReference>
<protein>
    <recommendedName>
        <fullName evidence="13">Cysteine--tRNA ligase</fullName>
        <ecNumber evidence="13">6.1.1.16</ecNumber>
    </recommendedName>
    <alternativeName>
        <fullName evidence="13">Cysteinyl-tRNA synthetase</fullName>
        <shortName evidence="13">CysRS</shortName>
    </alternativeName>
</protein>
<keyword evidence="8 13" id="KW-0862">Zinc</keyword>
<dbReference type="InterPro" id="IPR015803">
    <property type="entry name" value="Cys-tRNA-ligase"/>
</dbReference>
<dbReference type="SUPFAM" id="SSF47323">
    <property type="entry name" value="Anticodon-binding domain of a subclass of class I aminoacyl-tRNA synthetases"/>
    <property type="match status" value="1"/>
</dbReference>
<evidence type="ECO:0000256" key="3">
    <source>
        <dbReference type="ARBA" id="ARBA00011245"/>
    </source>
</evidence>
<dbReference type="GO" id="GO:0004817">
    <property type="term" value="F:cysteine-tRNA ligase activity"/>
    <property type="evidence" value="ECO:0007669"/>
    <property type="project" value="UniProtKB-UniRule"/>
</dbReference>
<feature type="binding site" evidence="13">
    <location>
        <position position="241"/>
    </location>
    <ligand>
        <name>Zn(2+)</name>
        <dbReference type="ChEBI" id="CHEBI:29105"/>
    </ligand>
</feature>
<evidence type="ECO:0000256" key="12">
    <source>
        <dbReference type="ARBA" id="ARBA00047398"/>
    </source>
</evidence>
<keyword evidence="9 13" id="KW-0067">ATP-binding</keyword>
<comment type="similarity">
    <text evidence="2 13">Belongs to the class-I aminoacyl-tRNA synthetase family.</text>
</comment>
<dbReference type="PANTHER" id="PTHR10890:SF3">
    <property type="entry name" value="CYSTEINE--TRNA LIGASE, CYTOPLASMIC"/>
    <property type="match status" value="1"/>
</dbReference>
<comment type="catalytic activity">
    <reaction evidence="12 13">
        <text>tRNA(Cys) + L-cysteine + ATP = L-cysteinyl-tRNA(Cys) + AMP + diphosphate</text>
        <dbReference type="Rhea" id="RHEA:17773"/>
        <dbReference type="Rhea" id="RHEA-COMP:9661"/>
        <dbReference type="Rhea" id="RHEA-COMP:9679"/>
        <dbReference type="ChEBI" id="CHEBI:30616"/>
        <dbReference type="ChEBI" id="CHEBI:33019"/>
        <dbReference type="ChEBI" id="CHEBI:35235"/>
        <dbReference type="ChEBI" id="CHEBI:78442"/>
        <dbReference type="ChEBI" id="CHEBI:78517"/>
        <dbReference type="ChEBI" id="CHEBI:456215"/>
        <dbReference type="EC" id="6.1.1.16"/>
    </reaction>
</comment>
<comment type="caution">
    <text evidence="15">The sequence shown here is derived from an EMBL/GenBank/DDBJ whole genome shotgun (WGS) entry which is preliminary data.</text>
</comment>
<comment type="subunit">
    <text evidence="3 13">Monomer.</text>
</comment>
<evidence type="ECO:0000256" key="4">
    <source>
        <dbReference type="ARBA" id="ARBA00022490"/>
    </source>
</evidence>
<dbReference type="PRINTS" id="PR00983">
    <property type="entry name" value="TRNASYNTHCYS"/>
</dbReference>
<sequence length="465" mass="51232">MSAETASLKLYNTLTRRKEPFTPQDPERITMYVCGPTVYNFAHIGNARPAVVFDLLARLLRHLYGAEHVVYARNITDIEDKIIKAAQDEGVPISAITEKYAAIYREDMGSLGVLPPDIEPLATETTETMISLMERLIASGHAYEAEGHVLFDVPSFGDYGALSRRDQDEMEAGARVEVAPYKKNASDFVLWKPSSAEQPGWESPWGRGRPGWHIECSAMIEKHLGETIDIHGGGIDLQFPHHENEVAQSTCAHGGKALARFWMHNGFVNIEKEKMSKSLGNVLLVHDLLKEAPGEAIRLALLNGHYRQPLDWTGEGLKQAKRMLDRLYGALRTLADVEAAPGEMPEAFLEALLDDLNTPKALAELFALAKKANQAEGQAEKAEVKAQLLAAGKVIGLLQQDPAAWFEQAGGDTHIEAAEVERLIAARLEARKAKDFAEADRIRDALTEMGIAIEDGPDGTKWRVA</sequence>
<dbReference type="InterPro" id="IPR024909">
    <property type="entry name" value="Cys-tRNA/MSH_ligase"/>
</dbReference>
<dbReference type="Pfam" id="PF09190">
    <property type="entry name" value="DALR_2"/>
    <property type="match status" value="1"/>
</dbReference>
<feature type="binding site" evidence="13">
    <location>
        <position position="216"/>
    </location>
    <ligand>
        <name>Zn(2+)</name>
        <dbReference type="ChEBI" id="CHEBI:29105"/>
    </ligand>
</feature>
<dbReference type="GO" id="GO:0006423">
    <property type="term" value="P:cysteinyl-tRNA aminoacylation"/>
    <property type="evidence" value="ECO:0007669"/>
    <property type="project" value="UniProtKB-UniRule"/>
</dbReference>
<dbReference type="AlphaFoldDB" id="A0A081BDA8"/>
<dbReference type="FunFam" id="3.40.50.620:FF:000068">
    <property type="entry name" value="Cysteine--tRNA ligase"/>
    <property type="match status" value="1"/>
</dbReference>
<dbReference type="InterPro" id="IPR032678">
    <property type="entry name" value="tRNA-synt_1_cat_dom"/>
</dbReference>
<dbReference type="InterPro" id="IPR056411">
    <property type="entry name" value="CysS_C"/>
</dbReference>
<dbReference type="Pfam" id="PF23493">
    <property type="entry name" value="CysS_C"/>
    <property type="match status" value="1"/>
</dbReference>
<dbReference type="Proteomes" id="UP000028702">
    <property type="component" value="Unassembled WGS sequence"/>
</dbReference>
<dbReference type="GO" id="GO:0005829">
    <property type="term" value="C:cytosol"/>
    <property type="evidence" value="ECO:0007669"/>
    <property type="project" value="TreeGrafter"/>
</dbReference>
<keyword evidence="5 13" id="KW-0436">Ligase</keyword>
<feature type="short sequence motif" description="'HIGH' region" evidence="13">
    <location>
        <begin position="36"/>
        <end position="46"/>
    </location>
</feature>
<feature type="domain" description="Cysteinyl-tRNA synthetase class Ia DALR" evidence="14">
    <location>
        <begin position="347"/>
        <end position="406"/>
    </location>
</feature>
<dbReference type="Gene3D" id="1.20.120.1910">
    <property type="entry name" value="Cysteine-tRNA ligase, C-terminal anti-codon recognition domain"/>
    <property type="match status" value="1"/>
</dbReference>
<dbReference type="GO" id="GO:0008270">
    <property type="term" value="F:zinc ion binding"/>
    <property type="evidence" value="ECO:0007669"/>
    <property type="project" value="UniProtKB-UniRule"/>
</dbReference>
<organism evidence="15 16">
    <name type="scientific">Tepidicaulis marinus</name>
    <dbReference type="NCBI Taxonomy" id="1333998"/>
    <lineage>
        <taxon>Bacteria</taxon>
        <taxon>Pseudomonadati</taxon>
        <taxon>Pseudomonadota</taxon>
        <taxon>Alphaproteobacteria</taxon>
        <taxon>Hyphomicrobiales</taxon>
        <taxon>Parvibaculaceae</taxon>
        <taxon>Tepidicaulis</taxon>
    </lineage>
</organism>
<keyword evidence="11 13" id="KW-0030">Aminoacyl-tRNA synthetase</keyword>
<evidence type="ECO:0000259" key="14">
    <source>
        <dbReference type="SMART" id="SM00840"/>
    </source>
</evidence>
<reference evidence="15 16" key="1">
    <citation type="submission" date="2014-07" db="EMBL/GenBank/DDBJ databases">
        <title>Tepidicaulis marinum gen. nov., sp. nov., a novel marine bacterium denitrifying nitrate to nitrous oxide strictly under microaerobic conditions.</title>
        <authorList>
            <person name="Takeuchi M."/>
            <person name="Yamagishi T."/>
            <person name="Kamagata Y."/>
            <person name="Oshima K."/>
            <person name="Hattori M."/>
            <person name="Katayama T."/>
            <person name="Hanada S."/>
            <person name="Tamaki H."/>
            <person name="Marumo K."/>
            <person name="Maeda H."/>
            <person name="Nedachi M."/>
            <person name="Iwasaki W."/>
            <person name="Suwa Y."/>
            <person name="Sakata S."/>
        </authorList>
    </citation>
    <scope>NUCLEOTIDE SEQUENCE [LARGE SCALE GENOMIC DNA]</scope>
    <source>
        <strain evidence="15 16">MA2</strain>
    </source>
</reference>
<feature type="binding site" evidence="13">
    <location>
        <position position="245"/>
    </location>
    <ligand>
        <name>Zn(2+)</name>
        <dbReference type="ChEBI" id="CHEBI:29105"/>
    </ligand>
</feature>
<evidence type="ECO:0000313" key="16">
    <source>
        <dbReference type="Proteomes" id="UP000028702"/>
    </source>
</evidence>
<keyword evidence="4 13" id="KW-0963">Cytoplasm</keyword>